<dbReference type="Proteomes" id="UP000010445">
    <property type="component" value="Unassembled WGS sequence"/>
</dbReference>
<dbReference type="InterPro" id="IPR015854">
    <property type="entry name" value="ABC_transpr_LolD-like"/>
</dbReference>
<keyword evidence="3 5" id="KW-0067">ATP-binding</keyword>
<dbReference type="GO" id="GO:0022857">
    <property type="term" value="F:transmembrane transporter activity"/>
    <property type="evidence" value="ECO:0007669"/>
    <property type="project" value="UniProtKB-ARBA"/>
</dbReference>
<dbReference type="PANTHER" id="PTHR24220:SF86">
    <property type="entry name" value="ABC TRANSPORTER ABCH.1"/>
    <property type="match status" value="1"/>
</dbReference>
<dbReference type="InterPro" id="IPR017871">
    <property type="entry name" value="ABC_transporter-like_CS"/>
</dbReference>
<feature type="domain" description="ABC transporter" evidence="4">
    <location>
        <begin position="28"/>
        <end position="247"/>
    </location>
</feature>
<gene>
    <name evidence="5" type="ORF">HMPREF9997_02515</name>
</gene>
<dbReference type="STRING" id="1035195.HMPREF9997_02515"/>
<sequence>MGNHTQNFPKVVSGQDMHGLQPEPHRLIEMRNIVKSFNIGDQGELTIIHGCDFDVDRGEFVSVVGASGSGKSTLMNIIGLLDRPTEGTYFFDGVDMLDSNDDQLARYRSKNIGFVFQNFNLIARINAIKNVEIPMIYAGYSAKERYERATELLELVGMKDRMKHQPNELSGGQKQRVAIARALANNPEVLLADEPTGALDSSTGRLVMDLFHQLNQEQGKTIVFITHNAELAEETTRIVTMVDGVFA</sequence>
<dbReference type="SMART" id="SM00382">
    <property type="entry name" value="AAA"/>
    <property type="match status" value="1"/>
</dbReference>
<keyword evidence="1" id="KW-0813">Transport</keyword>
<protein>
    <submittedName>
        <fullName evidence="5">ABC transporter, ATP-binding protein</fullName>
    </submittedName>
</protein>
<dbReference type="HOGENOM" id="CLU_000604_1_22_11"/>
<accession>L1MB26</accession>
<dbReference type="GO" id="GO:0098796">
    <property type="term" value="C:membrane protein complex"/>
    <property type="evidence" value="ECO:0007669"/>
    <property type="project" value="UniProtKB-ARBA"/>
</dbReference>
<comment type="caution">
    <text evidence="5">The sequence shown here is derived from an EMBL/GenBank/DDBJ whole genome shotgun (WGS) entry which is preliminary data.</text>
</comment>
<dbReference type="PROSITE" id="PS00211">
    <property type="entry name" value="ABC_TRANSPORTER_1"/>
    <property type="match status" value="1"/>
</dbReference>
<dbReference type="CDD" id="cd03255">
    <property type="entry name" value="ABC_MJ0796_LolCDE_FtsE"/>
    <property type="match status" value="1"/>
</dbReference>
<dbReference type="PANTHER" id="PTHR24220">
    <property type="entry name" value="IMPORT ATP-BINDING PROTEIN"/>
    <property type="match status" value="1"/>
</dbReference>
<dbReference type="EMBL" id="AMEM01000040">
    <property type="protein sequence ID" value="EKX88151.1"/>
    <property type="molecule type" value="Genomic_DNA"/>
</dbReference>
<dbReference type="Pfam" id="PF00005">
    <property type="entry name" value="ABC_tran"/>
    <property type="match status" value="1"/>
</dbReference>
<reference evidence="5 6" key="1">
    <citation type="submission" date="2012-05" db="EMBL/GenBank/DDBJ databases">
        <authorList>
            <person name="Weinstock G."/>
            <person name="Sodergren E."/>
            <person name="Lobos E.A."/>
            <person name="Fulton L."/>
            <person name="Fulton R."/>
            <person name="Courtney L."/>
            <person name="Fronick C."/>
            <person name="O'Laughlin M."/>
            <person name="Godfrey J."/>
            <person name="Wilson R.M."/>
            <person name="Miner T."/>
            <person name="Farmer C."/>
            <person name="Delehaunty K."/>
            <person name="Cordes M."/>
            <person name="Minx P."/>
            <person name="Tomlinson C."/>
            <person name="Chen J."/>
            <person name="Wollam A."/>
            <person name="Pepin K.H."/>
            <person name="Bhonagiri V."/>
            <person name="Zhang X."/>
            <person name="Suruliraj S."/>
            <person name="Warren W."/>
            <person name="Mitreva M."/>
            <person name="Mardis E.R."/>
            <person name="Wilson R.K."/>
        </authorList>
    </citation>
    <scope>NUCLEOTIDE SEQUENCE [LARGE SCALE GENOMIC DNA]</scope>
    <source>
        <strain evidence="5 6">F0235</strain>
    </source>
</reference>
<dbReference type="PATRIC" id="fig|1035195.3.peg.2247"/>
<evidence type="ECO:0000256" key="2">
    <source>
        <dbReference type="ARBA" id="ARBA00022741"/>
    </source>
</evidence>
<dbReference type="Gene3D" id="3.40.50.300">
    <property type="entry name" value="P-loop containing nucleotide triphosphate hydrolases"/>
    <property type="match status" value="1"/>
</dbReference>
<dbReference type="InterPro" id="IPR027417">
    <property type="entry name" value="P-loop_NTPase"/>
</dbReference>
<keyword evidence="6" id="KW-1185">Reference proteome</keyword>
<dbReference type="eggNOG" id="COG1136">
    <property type="taxonomic scope" value="Bacteria"/>
</dbReference>
<dbReference type="PROSITE" id="PS50893">
    <property type="entry name" value="ABC_TRANSPORTER_2"/>
    <property type="match status" value="1"/>
</dbReference>
<evidence type="ECO:0000313" key="5">
    <source>
        <dbReference type="EMBL" id="EKX88151.1"/>
    </source>
</evidence>
<dbReference type="InterPro" id="IPR017911">
    <property type="entry name" value="MacB-like_ATP-bd"/>
</dbReference>
<evidence type="ECO:0000256" key="1">
    <source>
        <dbReference type="ARBA" id="ARBA00022448"/>
    </source>
</evidence>
<evidence type="ECO:0000259" key="4">
    <source>
        <dbReference type="PROSITE" id="PS50893"/>
    </source>
</evidence>
<dbReference type="FunFam" id="3.40.50.300:FF:000032">
    <property type="entry name" value="Export ABC transporter ATP-binding protein"/>
    <property type="match status" value="1"/>
</dbReference>
<dbReference type="SUPFAM" id="SSF52540">
    <property type="entry name" value="P-loop containing nucleoside triphosphate hydrolases"/>
    <property type="match status" value="1"/>
</dbReference>
<dbReference type="AlphaFoldDB" id="L1MB26"/>
<dbReference type="GO" id="GO:0016887">
    <property type="term" value="F:ATP hydrolysis activity"/>
    <property type="evidence" value="ECO:0007669"/>
    <property type="project" value="InterPro"/>
</dbReference>
<dbReference type="GO" id="GO:0005886">
    <property type="term" value="C:plasma membrane"/>
    <property type="evidence" value="ECO:0007669"/>
    <property type="project" value="TreeGrafter"/>
</dbReference>
<proteinExistence type="predicted"/>
<keyword evidence="2" id="KW-0547">Nucleotide-binding</keyword>
<evidence type="ECO:0000313" key="6">
    <source>
        <dbReference type="Proteomes" id="UP000010445"/>
    </source>
</evidence>
<organism evidence="5 6">
    <name type="scientific">Corynebacterium durum F0235</name>
    <dbReference type="NCBI Taxonomy" id="1035195"/>
    <lineage>
        <taxon>Bacteria</taxon>
        <taxon>Bacillati</taxon>
        <taxon>Actinomycetota</taxon>
        <taxon>Actinomycetes</taxon>
        <taxon>Mycobacteriales</taxon>
        <taxon>Corynebacteriaceae</taxon>
        <taxon>Corynebacterium</taxon>
    </lineage>
</organism>
<dbReference type="InterPro" id="IPR003439">
    <property type="entry name" value="ABC_transporter-like_ATP-bd"/>
</dbReference>
<name>L1MB26_9CORY</name>
<dbReference type="GO" id="GO:0005524">
    <property type="term" value="F:ATP binding"/>
    <property type="evidence" value="ECO:0007669"/>
    <property type="project" value="UniProtKB-KW"/>
</dbReference>
<dbReference type="InterPro" id="IPR003593">
    <property type="entry name" value="AAA+_ATPase"/>
</dbReference>
<evidence type="ECO:0000256" key="3">
    <source>
        <dbReference type="ARBA" id="ARBA00022840"/>
    </source>
</evidence>